<feature type="region of interest" description="Disordered" evidence="1">
    <location>
        <begin position="21"/>
        <end position="67"/>
    </location>
</feature>
<reference evidence="3 4" key="1">
    <citation type="submission" date="2024-09" db="EMBL/GenBank/DDBJ databases">
        <authorList>
            <person name="Sun Q."/>
            <person name="Mori K."/>
        </authorList>
    </citation>
    <scope>NUCLEOTIDE SEQUENCE [LARGE SCALE GENOMIC DNA]</scope>
    <source>
        <strain evidence="3 4">TISTR 2452</strain>
    </source>
</reference>
<dbReference type="RefSeq" id="WP_377489340.1">
    <property type="nucleotide sequence ID" value="NZ_JBHMDO010000003.1"/>
</dbReference>
<name>A0ABV5KHT8_9BACL</name>
<protein>
    <recommendedName>
        <fullName evidence="5">Lipoprotein</fullName>
    </recommendedName>
</protein>
<gene>
    <name evidence="3" type="ORF">ACFFSY_02435</name>
</gene>
<accession>A0ABV5KHT8</accession>
<evidence type="ECO:0000313" key="4">
    <source>
        <dbReference type="Proteomes" id="UP001589747"/>
    </source>
</evidence>
<evidence type="ECO:0000256" key="1">
    <source>
        <dbReference type="SAM" id="MobiDB-lite"/>
    </source>
</evidence>
<comment type="caution">
    <text evidence="3">The sequence shown here is derived from an EMBL/GenBank/DDBJ whole genome shotgun (WGS) entry which is preliminary data.</text>
</comment>
<dbReference type="PROSITE" id="PS51257">
    <property type="entry name" value="PROKAR_LIPOPROTEIN"/>
    <property type="match status" value="1"/>
</dbReference>
<organism evidence="3 4">
    <name type="scientific">Paenibacillus aurantiacus</name>
    <dbReference type="NCBI Taxonomy" id="1936118"/>
    <lineage>
        <taxon>Bacteria</taxon>
        <taxon>Bacillati</taxon>
        <taxon>Bacillota</taxon>
        <taxon>Bacilli</taxon>
        <taxon>Bacillales</taxon>
        <taxon>Paenibacillaceae</taxon>
        <taxon>Paenibacillus</taxon>
    </lineage>
</organism>
<dbReference type="EMBL" id="JBHMDO010000003">
    <property type="protein sequence ID" value="MFB9324797.1"/>
    <property type="molecule type" value="Genomic_DNA"/>
</dbReference>
<proteinExistence type="predicted"/>
<feature type="chain" id="PRO_5045533393" description="Lipoprotein" evidence="2">
    <location>
        <begin position="25"/>
        <end position="316"/>
    </location>
</feature>
<sequence length="316" mass="33691">MRKALLLVALACMLAGCAANNESADPPAAQQNGQAEGADADSADPPAGEEAVGGSDEGSDSEVPASTVMSREKLGQGAFAFADESGKRLITIGDTEAKQDHYDLAVGSNGNVLKVKFEKKQESDAKDTSRQNMYNFDHIAGHVYTVAEGEAKADDTYLMTTSDVWPPGAGLAINTEGRGQPVDEKVVQAVEAKKQRGVLQGKKIAEIGTVGALYLIQFERQEDDMLASLVLTRGEELLFCDFPATYEPNSTWRVDDGGEISADQFEMMFAANTDKGLVLSVNWYGAEGITSFFVGEEGESGLKRLDSGVARYTAPL</sequence>
<feature type="signal peptide" evidence="2">
    <location>
        <begin position="1"/>
        <end position="24"/>
    </location>
</feature>
<dbReference type="Proteomes" id="UP001589747">
    <property type="component" value="Unassembled WGS sequence"/>
</dbReference>
<keyword evidence="4" id="KW-1185">Reference proteome</keyword>
<keyword evidence="2" id="KW-0732">Signal</keyword>
<evidence type="ECO:0000313" key="3">
    <source>
        <dbReference type="EMBL" id="MFB9324797.1"/>
    </source>
</evidence>
<evidence type="ECO:0000256" key="2">
    <source>
        <dbReference type="SAM" id="SignalP"/>
    </source>
</evidence>
<evidence type="ECO:0008006" key="5">
    <source>
        <dbReference type="Google" id="ProtNLM"/>
    </source>
</evidence>